<dbReference type="PROSITE" id="PS50157">
    <property type="entry name" value="ZINC_FINGER_C2H2_2"/>
    <property type="match status" value="2"/>
</dbReference>
<dbReference type="Proteomes" id="UP001243330">
    <property type="component" value="Unassembled WGS sequence"/>
</dbReference>
<feature type="compositionally biased region" description="Low complexity" evidence="12">
    <location>
        <begin position="209"/>
        <end position="226"/>
    </location>
</feature>
<evidence type="ECO:0000256" key="12">
    <source>
        <dbReference type="SAM" id="MobiDB-lite"/>
    </source>
</evidence>
<dbReference type="EMBL" id="JAQOWY010000159">
    <property type="protein sequence ID" value="KAK1848863.1"/>
    <property type="molecule type" value="Genomic_DNA"/>
</dbReference>
<evidence type="ECO:0000259" key="13">
    <source>
        <dbReference type="PROSITE" id="PS50157"/>
    </source>
</evidence>
<dbReference type="SUPFAM" id="SSF57667">
    <property type="entry name" value="beta-beta-alpha zinc fingers"/>
    <property type="match status" value="1"/>
</dbReference>
<dbReference type="GO" id="GO:0005634">
    <property type="term" value="C:nucleus"/>
    <property type="evidence" value="ECO:0007669"/>
    <property type="project" value="UniProtKB-SubCell"/>
</dbReference>
<sequence>MAMETSQSFTARRQATQALPPFQLPSTNQDIPNYTHSFTMAGDVHESVVGSSLLFLRSLQRAPLSKYRQLRSNIAFRSSQSSHYYSQHGAWPTPQSSSYALSSGTPQAIQQSPYGSSRASTYEQQSPLPYSRTSQSPATGGEGLPGPSYGQGHQFSQAAYSQAGSTPVSLPSQASQTAQTAILGSQTPVSTQPPTPGALSSNVDSYAQSRPSIAPSYYASSAPQQSGFPGFQSHTSPTAPSPTTSAGPGRGLASMPHPSGMAPPQPYGRYAYGVPPMGGPIMSNLNTPGHQMSLVSGMGVGYPHHMGPSMYGHGHGSQANAQTERPFKCDQCPQSFNRNHDLKRHKRIHLAVKPFPCNFCDKSFSRKDALKRHRLVKGCGNKDGENASTDNNRRSPGDHSDDGTPTSVKREA</sequence>
<feature type="compositionally biased region" description="Polar residues" evidence="12">
    <location>
        <begin position="198"/>
        <end position="208"/>
    </location>
</feature>
<evidence type="ECO:0000256" key="6">
    <source>
        <dbReference type="ARBA" id="ARBA00022833"/>
    </source>
</evidence>
<feature type="compositionally biased region" description="Low complexity" evidence="12">
    <location>
        <begin position="233"/>
        <end position="247"/>
    </location>
</feature>
<accession>A0AAD9AIW9</accession>
<dbReference type="PANTHER" id="PTHR16515:SF66">
    <property type="entry name" value="C2H2-TYPE DOMAIN-CONTAINING PROTEIN"/>
    <property type="match status" value="1"/>
</dbReference>
<evidence type="ECO:0000256" key="1">
    <source>
        <dbReference type="ARBA" id="ARBA00004123"/>
    </source>
</evidence>
<comment type="subcellular location">
    <subcellularLocation>
        <location evidence="1">Nucleus</location>
    </subcellularLocation>
</comment>
<dbReference type="GO" id="GO:0010468">
    <property type="term" value="P:regulation of gene expression"/>
    <property type="evidence" value="ECO:0007669"/>
    <property type="project" value="TreeGrafter"/>
</dbReference>
<dbReference type="FunFam" id="3.30.160.60:FF:001156">
    <property type="entry name" value="Zinc finger protein 407"/>
    <property type="match status" value="2"/>
</dbReference>
<comment type="caution">
    <text evidence="14">The sequence shown here is derived from an EMBL/GenBank/DDBJ whole genome shotgun (WGS) entry which is preliminary data.</text>
</comment>
<reference evidence="14" key="1">
    <citation type="submission" date="2023-01" db="EMBL/GenBank/DDBJ databases">
        <title>Colletotrichum chrysophilum M932 genome sequence.</title>
        <authorList>
            <person name="Baroncelli R."/>
        </authorList>
    </citation>
    <scope>NUCLEOTIDE SEQUENCE</scope>
    <source>
        <strain evidence="14">M932</strain>
    </source>
</reference>
<feature type="region of interest" description="Disordered" evidence="12">
    <location>
        <begin position="376"/>
        <end position="412"/>
    </location>
</feature>
<evidence type="ECO:0000313" key="15">
    <source>
        <dbReference type="Proteomes" id="UP001243330"/>
    </source>
</evidence>
<keyword evidence="7" id="KW-0805">Transcription regulation</keyword>
<evidence type="ECO:0000256" key="2">
    <source>
        <dbReference type="ARBA" id="ARBA00006991"/>
    </source>
</evidence>
<evidence type="ECO:0000256" key="9">
    <source>
        <dbReference type="ARBA" id="ARBA00023163"/>
    </source>
</evidence>
<name>A0AAD9AIW9_9PEZI</name>
<feature type="domain" description="C2H2-type" evidence="13">
    <location>
        <begin position="355"/>
        <end position="383"/>
    </location>
</feature>
<dbReference type="InterPro" id="IPR050331">
    <property type="entry name" value="Zinc_finger"/>
</dbReference>
<evidence type="ECO:0000256" key="10">
    <source>
        <dbReference type="ARBA" id="ARBA00023242"/>
    </source>
</evidence>
<dbReference type="PROSITE" id="PS00028">
    <property type="entry name" value="ZINC_FINGER_C2H2_1"/>
    <property type="match status" value="1"/>
</dbReference>
<dbReference type="PANTHER" id="PTHR16515">
    <property type="entry name" value="PR DOMAIN ZINC FINGER PROTEIN"/>
    <property type="match status" value="1"/>
</dbReference>
<dbReference type="GO" id="GO:0008270">
    <property type="term" value="F:zinc ion binding"/>
    <property type="evidence" value="ECO:0007669"/>
    <property type="project" value="UniProtKB-KW"/>
</dbReference>
<evidence type="ECO:0000256" key="11">
    <source>
        <dbReference type="PROSITE-ProRule" id="PRU00042"/>
    </source>
</evidence>
<dbReference type="InterPro" id="IPR036236">
    <property type="entry name" value="Znf_C2H2_sf"/>
</dbReference>
<evidence type="ECO:0000256" key="7">
    <source>
        <dbReference type="ARBA" id="ARBA00023015"/>
    </source>
</evidence>
<dbReference type="AlphaFoldDB" id="A0AAD9AIW9"/>
<feature type="compositionally biased region" description="Polar residues" evidence="12">
    <location>
        <begin position="1"/>
        <end position="17"/>
    </location>
</feature>
<comment type="similarity">
    <text evidence="2">Belongs to the krueppel C2H2-type zinc-finger protein family.</text>
</comment>
<keyword evidence="15" id="KW-1185">Reference proteome</keyword>
<keyword evidence="3" id="KW-0479">Metal-binding</keyword>
<feature type="domain" description="C2H2-type" evidence="13">
    <location>
        <begin position="327"/>
        <end position="354"/>
    </location>
</feature>
<protein>
    <submittedName>
        <fullName evidence="14">C2H2 finger domain-containing protein</fullName>
    </submittedName>
</protein>
<keyword evidence="4" id="KW-0677">Repeat</keyword>
<dbReference type="InterPro" id="IPR013087">
    <property type="entry name" value="Znf_C2H2_type"/>
</dbReference>
<feature type="compositionally biased region" description="Basic and acidic residues" evidence="12">
    <location>
        <begin position="380"/>
        <end position="412"/>
    </location>
</feature>
<gene>
    <name evidence="14" type="ORF">CCHR01_08497</name>
</gene>
<proteinExistence type="inferred from homology"/>
<feature type="compositionally biased region" description="Polar residues" evidence="12">
    <location>
        <begin position="151"/>
        <end position="184"/>
    </location>
</feature>
<feature type="region of interest" description="Disordered" evidence="12">
    <location>
        <begin position="95"/>
        <end position="262"/>
    </location>
</feature>
<dbReference type="Gene3D" id="3.30.160.60">
    <property type="entry name" value="Classic Zinc Finger"/>
    <property type="match status" value="2"/>
</dbReference>
<evidence type="ECO:0000256" key="8">
    <source>
        <dbReference type="ARBA" id="ARBA00023125"/>
    </source>
</evidence>
<evidence type="ECO:0000313" key="14">
    <source>
        <dbReference type="EMBL" id="KAK1848863.1"/>
    </source>
</evidence>
<feature type="compositionally biased region" description="Polar residues" evidence="12">
    <location>
        <begin position="95"/>
        <end position="138"/>
    </location>
</feature>
<keyword evidence="5 11" id="KW-0863">Zinc-finger</keyword>
<dbReference type="Pfam" id="PF00096">
    <property type="entry name" value="zf-C2H2"/>
    <property type="match status" value="2"/>
</dbReference>
<evidence type="ECO:0000256" key="4">
    <source>
        <dbReference type="ARBA" id="ARBA00022737"/>
    </source>
</evidence>
<keyword evidence="9" id="KW-0804">Transcription</keyword>
<evidence type="ECO:0000256" key="5">
    <source>
        <dbReference type="ARBA" id="ARBA00022771"/>
    </source>
</evidence>
<dbReference type="SMART" id="SM00355">
    <property type="entry name" value="ZnF_C2H2"/>
    <property type="match status" value="2"/>
</dbReference>
<dbReference type="GO" id="GO:0003677">
    <property type="term" value="F:DNA binding"/>
    <property type="evidence" value="ECO:0007669"/>
    <property type="project" value="UniProtKB-KW"/>
</dbReference>
<organism evidence="14 15">
    <name type="scientific">Colletotrichum chrysophilum</name>
    <dbReference type="NCBI Taxonomy" id="1836956"/>
    <lineage>
        <taxon>Eukaryota</taxon>
        <taxon>Fungi</taxon>
        <taxon>Dikarya</taxon>
        <taxon>Ascomycota</taxon>
        <taxon>Pezizomycotina</taxon>
        <taxon>Sordariomycetes</taxon>
        <taxon>Hypocreomycetidae</taxon>
        <taxon>Glomerellales</taxon>
        <taxon>Glomerellaceae</taxon>
        <taxon>Colletotrichum</taxon>
        <taxon>Colletotrichum gloeosporioides species complex</taxon>
    </lineage>
</organism>
<keyword evidence="6" id="KW-0862">Zinc</keyword>
<keyword evidence="8" id="KW-0238">DNA-binding</keyword>
<feature type="region of interest" description="Disordered" evidence="12">
    <location>
        <begin position="1"/>
        <end position="27"/>
    </location>
</feature>
<keyword evidence="10" id="KW-0539">Nucleus</keyword>
<evidence type="ECO:0000256" key="3">
    <source>
        <dbReference type="ARBA" id="ARBA00022723"/>
    </source>
</evidence>